<evidence type="ECO:0000313" key="8">
    <source>
        <dbReference type="Proteomes" id="UP000321750"/>
    </source>
</evidence>
<dbReference type="InterPro" id="IPR029063">
    <property type="entry name" value="SAM-dependent_MTases_sf"/>
</dbReference>
<evidence type="ECO:0000256" key="1">
    <source>
        <dbReference type="ARBA" id="ARBA00022603"/>
    </source>
</evidence>
<evidence type="ECO:0000256" key="5">
    <source>
        <dbReference type="SAM" id="MobiDB-lite"/>
    </source>
</evidence>
<evidence type="ECO:0000313" key="7">
    <source>
        <dbReference type="EMBL" id="GEP09829.1"/>
    </source>
</evidence>
<evidence type="ECO:0000256" key="3">
    <source>
        <dbReference type="ARBA" id="ARBA00047942"/>
    </source>
</evidence>
<protein>
    <recommendedName>
        <fullName evidence="4">Methyltransferase</fullName>
        <ecNumber evidence="4">2.1.1.-</ecNumber>
    </recommendedName>
</protein>
<keyword evidence="1" id="KW-0489">Methyltransferase</keyword>
<name>A0A512JIP7_9HYPH</name>
<dbReference type="Gene3D" id="3.40.50.150">
    <property type="entry name" value="Vaccinia Virus protein VP39"/>
    <property type="match status" value="1"/>
</dbReference>
<dbReference type="GO" id="GO:0009007">
    <property type="term" value="F:site-specific DNA-methyltransferase (adenine-specific) activity"/>
    <property type="evidence" value="ECO:0007669"/>
    <property type="project" value="UniProtKB-EC"/>
</dbReference>
<dbReference type="InterPro" id="IPR001091">
    <property type="entry name" value="RM_Methyltransferase"/>
</dbReference>
<dbReference type="SUPFAM" id="SSF53335">
    <property type="entry name" value="S-adenosyl-L-methionine-dependent methyltransferases"/>
    <property type="match status" value="1"/>
</dbReference>
<comment type="catalytic activity">
    <reaction evidence="3">
        <text>a 2'-deoxyadenosine in DNA + S-adenosyl-L-methionine = an N(6)-methyl-2'-deoxyadenosine in DNA + S-adenosyl-L-homocysteine + H(+)</text>
        <dbReference type="Rhea" id="RHEA:15197"/>
        <dbReference type="Rhea" id="RHEA-COMP:12418"/>
        <dbReference type="Rhea" id="RHEA-COMP:12419"/>
        <dbReference type="ChEBI" id="CHEBI:15378"/>
        <dbReference type="ChEBI" id="CHEBI:57856"/>
        <dbReference type="ChEBI" id="CHEBI:59789"/>
        <dbReference type="ChEBI" id="CHEBI:90615"/>
        <dbReference type="ChEBI" id="CHEBI:90616"/>
        <dbReference type="EC" id="2.1.1.72"/>
    </reaction>
</comment>
<reference evidence="7 8" key="1">
    <citation type="submission" date="2019-07" db="EMBL/GenBank/DDBJ databases">
        <title>Whole genome shotgun sequence of Methylobacterium gnaphalii NBRC 107716.</title>
        <authorList>
            <person name="Hosoyama A."/>
            <person name="Uohara A."/>
            <person name="Ohji S."/>
            <person name="Ichikawa N."/>
        </authorList>
    </citation>
    <scope>NUCLEOTIDE SEQUENCE [LARGE SCALE GENOMIC DNA]</scope>
    <source>
        <strain evidence="7 8">NBRC 107716</strain>
    </source>
</reference>
<dbReference type="EMBL" id="BJZV01000007">
    <property type="protein sequence ID" value="GEP09829.1"/>
    <property type="molecule type" value="Genomic_DNA"/>
</dbReference>
<dbReference type="Proteomes" id="UP000321750">
    <property type="component" value="Unassembled WGS sequence"/>
</dbReference>
<dbReference type="OrthoDB" id="7806498at2"/>
<evidence type="ECO:0000256" key="2">
    <source>
        <dbReference type="ARBA" id="ARBA00022679"/>
    </source>
</evidence>
<feature type="region of interest" description="Disordered" evidence="5">
    <location>
        <begin position="1"/>
        <end position="23"/>
    </location>
</feature>
<evidence type="ECO:0000256" key="4">
    <source>
        <dbReference type="RuleBase" id="RU362026"/>
    </source>
</evidence>
<gene>
    <name evidence="7" type="ORF">MGN01_16740</name>
</gene>
<dbReference type="GO" id="GO:0003677">
    <property type="term" value="F:DNA binding"/>
    <property type="evidence" value="ECO:0007669"/>
    <property type="project" value="InterPro"/>
</dbReference>
<dbReference type="GO" id="GO:0008170">
    <property type="term" value="F:N-methyltransferase activity"/>
    <property type="evidence" value="ECO:0007669"/>
    <property type="project" value="InterPro"/>
</dbReference>
<proteinExistence type="inferred from homology"/>
<evidence type="ECO:0000259" key="6">
    <source>
        <dbReference type="Pfam" id="PF01555"/>
    </source>
</evidence>
<keyword evidence="8" id="KW-1185">Reference proteome</keyword>
<dbReference type="Pfam" id="PF01555">
    <property type="entry name" value="N6_N4_Mtase"/>
    <property type="match status" value="1"/>
</dbReference>
<organism evidence="7 8">
    <name type="scientific">Methylobacterium gnaphalii</name>
    <dbReference type="NCBI Taxonomy" id="1010610"/>
    <lineage>
        <taxon>Bacteria</taxon>
        <taxon>Pseudomonadati</taxon>
        <taxon>Pseudomonadota</taxon>
        <taxon>Alphaproteobacteria</taxon>
        <taxon>Hyphomicrobiales</taxon>
        <taxon>Methylobacteriaceae</taxon>
        <taxon>Methylobacterium</taxon>
    </lineage>
</organism>
<sequence length="277" mass="30645">MPENHSPAVKNRPTSTPAPGVEQLPASAMARRGDVWLLGDHRLVCGDATDPSDVALALNGECPHLLVTDPPYGVSYDPGWRAKVLPNGSNRALGAVANDDCADWRNAWALFPGDVAYVWHSALHASEVETSLRAVGFLPRAQIIWDKGRLIISRGHYHWRHEPCWYAVRKGRTASWAGGRKQTTVWLIPHRRSETGHGTQKPLEAMCRPILNHTVPGDRVYDPFLGSGTTLIAAEELGRICHAIELDPTYVDTALRRWESHTGRVAELAYRSFEEAA</sequence>
<dbReference type="AlphaFoldDB" id="A0A512JIP7"/>
<feature type="domain" description="DNA methylase N-4/N-6" evidence="6">
    <location>
        <begin position="136"/>
        <end position="254"/>
    </location>
</feature>
<comment type="similarity">
    <text evidence="4">Belongs to the N(4)/N(6)-methyltransferase family.</text>
</comment>
<dbReference type="PRINTS" id="PR00508">
    <property type="entry name" value="S21N4MTFRASE"/>
</dbReference>
<dbReference type="EC" id="2.1.1.-" evidence="4"/>
<keyword evidence="2" id="KW-0808">Transferase</keyword>
<dbReference type="GO" id="GO:0032259">
    <property type="term" value="P:methylation"/>
    <property type="evidence" value="ECO:0007669"/>
    <property type="project" value="UniProtKB-KW"/>
</dbReference>
<accession>A0A512JIP7</accession>
<dbReference type="InterPro" id="IPR002941">
    <property type="entry name" value="DNA_methylase_N4/N6"/>
</dbReference>
<comment type="caution">
    <text evidence="7">The sequence shown here is derived from an EMBL/GenBank/DDBJ whole genome shotgun (WGS) entry which is preliminary data.</text>
</comment>